<dbReference type="InterPro" id="IPR043502">
    <property type="entry name" value="DNA/RNA_pol_sf"/>
</dbReference>
<gene>
    <name evidence="2" type="ORF">Pfra01_000616100</name>
</gene>
<proteinExistence type="predicted"/>
<dbReference type="EMBL" id="BSXT01000516">
    <property type="protein sequence ID" value="GMF29104.1"/>
    <property type="molecule type" value="Genomic_DNA"/>
</dbReference>
<dbReference type="OrthoDB" id="117814at2759"/>
<feature type="domain" description="Reverse transcriptase Ty1/copia-type" evidence="1">
    <location>
        <begin position="2"/>
        <end position="186"/>
    </location>
</feature>
<dbReference type="Pfam" id="PF07727">
    <property type="entry name" value="RVT_2"/>
    <property type="match status" value="1"/>
</dbReference>
<accession>A0A9W6WVH4</accession>
<sequence length="211" mass="24638">MVRLETLRVLLTLAAIWDYDIHQMDVTTAFLNGEIDVEVFMEQPKGYVVQGKETWVCHLLKSLYRLKQAPRVWFQLLKSFLVEQGFTMLRSEACVAVKLIDCQLVIIPLYVDDLILFAPTVNLVNKMKEISRSRFKMKDLGELHYILDWELTRNREERTIFIGQRKYVESVLQKFGMDQCNGCKIPGKLTKAMSPSGYDERKLMERSHTDP</sequence>
<evidence type="ECO:0000313" key="2">
    <source>
        <dbReference type="EMBL" id="GMF29104.1"/>
    </source>
</evidence>
<dbReference type="AlphaFoldDB" id="A0A9W6WVH4"/>
<name>A0A9W6WVH4_9STRA</name>
<dbReference type="InterPro" id="IPR013103">
    <property type="entry name" value="RVT_2"/>
</dbReference>
<evidence type="ECO:0000313" key="3">
    <source>
        <dbReference type="Proteomes" id="UP001165121"/>
    </source>
</evidence>
<comment type="caution">
    <text evidence="2">The sequence shown here is derived from an EMBL/GenBank/DDBJ whole genome shotgun (WGS) entry which is preliminary data.</text>
</comment>
<organism evidence="2 3">
    <name type="scientific">Phytophthora fragariaefolia</name>
    <dbReference type="NCBI Taxonomy" id="1490495"/>
    <lineage>
        <taxon>Eukaryota</taxon>
        <taxon>Sar</taxon>
        <taxon>Stramenopiles</taxon>
        <taxon>Oomycota</taxon>
        <taxon>Peronosporomycetes</taxon>
        <taxon>Peronosporales</taxon>
        <taxon>Peronosporaceae</taxon>
        <taxon>Phytophthora</taxon>
    </lineage>
</organism>
<dbReference type="SUPFAM" id="SSF56672">
    <property type="entry name" value="DNA/RNA polymerases"/>
    <property type="match status" value="1"/>
</dbReference>
<reference evidence="2" key="1">
    <citation type="submission" date="2023-04" db="EMBL/GenBank/DDBJ databases">
        <title>Phytophthora fragariaefolia NBRC 109709.</title>
        <authorList>
            <person name="Ichikawa N."/>
            <person name="Sato H."/>
            <person name="Tonouchi N."/>
        </authorList>
    </citation>
    <scope>NUCLEOTIDE SEQUENCE</scope>
    <source>
        <strain evidence="2">NBRC 109709</strain>
    </source>
</reference>
<protein>
    <submittedName>
        <fullName evidence="2">Unnamed protein product</fullName>
    </submittedName>
</protein>
<keyword evidence="3" id="KW-1185">Reference proteome</keyword>
<evidence type="ECO:0000259" key="1">
    <source>
        <dbReference type="Pfam" id="PF07727"/>
    </source>
</evidence>
<dbReference type="Proteomes" id="UP001165121">
    <property type="component" value="Unassembled WGS sequence"/>
</dbReference>